<dbReference type="AlphaFoldDB" id="A0A1F5X5F8"/>
<name>A0A1F5X5F8_9BACT</name>
<reference evidence="1 2" key="1">
    <citation type="journal article" date="2016" name="Nat. Commun.">
        <title>Thousands of microbial genomes shed light on interconnected biogeochemical processes in an aquifer system.</title>
        <authorList>
            <person name="Anantharaman K."/>
            <person name="Brown C.T."/>
            <person name="Hug L.A."/>
            <person name="Sharon I."/>
            <person name="Castelle C.J."/>
            <person name="Probst A.J."/>
            <person name="Thomas B.C."/>
            <person name="Singh A."/>
            <person name="Wilkins M.J."/>
            <person name="Karaoz U."/>
            <person name="Brodie E.L."/>
            <person name="Williams K.H."/>
            <person name="Hubbard S.S."/>
            <person name="Banfield J.F."/>
        </authorList>
    </citation>
    <scope>NUCLEOTIDE SEQUENCE [LARGE SCALE GENOMIC DNA]</scope>
</reference>
<gene>
    <name evidence="1" type="ORF">A2924_03870</name>
</gene>
<protein>
    <submittedName>
        <fullName evidence="1">Uncharacterized protein</fullName>
    </submittedName>
</protein>
<organism evidence="1 2">
    <name type="scientific">Candidatus Giovannonibacteria bacterium RIFCSPLOWO2_01_FULL_44_16</name>
    <dbReference type="NCBI Taxonomy" id="1798348"/>
    <lineage>
        <taxon>Bacteria</taxon>
        <taxon>Candidatus Giovannoniibacteriota</taxon>
    </lineage>
</organism>
<sequence length="134" mass="14210">MPGLIPCNASNPGQVVCCGCGPEAGRQFLVSLFINWTASPTLIVISFGENPDEVISTFTVLPETAVGVGIGEGAAVGVGLPVFKFVSPGTETVGIPKKYHAPAPRTKITKTATKIFIYFVFLINNINYRKIPGR</sequence>
<accession>A0A1F5X5F8</accession>
<dbReference type="EMBL" id="MFIA01000007">
    <property type="protein sequence ID" value="OGF83096.1"/>
    <property type="molecule type" value="Genomic_DNA"/>
</dbReference>
<proteinExistence type="predicted"/>
<evidence type="ECO:0000313" key="1">
    <source>
        <dbReference type="EMBL" id="OGF83096.1"/>
    </source>
</evidence>
<dbReference type="Proteomes" id="UP000178046">
    <property type="component" value="Unassembled WGS sequence"/>
</dbReference>
<comment type="caution">
    <text evidence="1">The sequence shown here is derived from an EMBL/GenBank/DDBJ whole genome shotgun (WGS) entry which is preliminary data.</text>
</comment>
<evidence type="ECO:0000313" key="2">
    <source>
        <dbReference type="Proteomes" id="UP000178046"/>
    </source>
</evidence>